<feature type="domain" description="FAD-binding" evidence="5">
    <location>
        <begin position="4"/>
        <end position="340"/>
    </location>
</feature>
<keyword evidence="3" id="KW-0274">FAD</keyword>
<reference evidence="7" key="1">
    <citation type="journal article" date="2019" name="Int. J. Syst. Evol. Microbiol.">
        <title>The Global Catalogue of Microorganisms (GCM) 10K type strain sequencing project: providing services to taxonomists for standard genome sequencing and annotation.</title>
        <authorList>
            <consortium name="The Broad Institute Genomics Platform"/>
            <consortium name="The Broad Institute Genome Sequencing Center for Infectious Disease"/>
            <person name="Wu L."/>
            <person name="Ma J."/>
        </authorList>
    </citation>
    <scope>NUCLEOTIDE SEQUENCE [LARGE SCALE GENOMIC DNA]</scope>
    <source>
        <strain evidence="7">KCTC 42423</strain>
    </source>
</reference>
<dbReference type="PANTHER" id="PTHR46496:SF1">
    <property type="entry name" value="ZEAXANTHIN EPOXIDASE, CHLOROPLASTIC"/>
    <property type="match status" value="1"/>
</dbReference>
<dbReference type="Pfam" id="PF01494">
    <property type="entry name" value="FAD_binding_3"/>
    <property type="match status" value="1"/>
</dbReference>
<evidence type="ECO:0000313" key="6">
    <source>
        <dbReference type="EMBL" id="MFD2589783.1"/>
    </source>
</evidence>
<dbReference type="GO" id="GO:0004497">
    <property type="term" value="F:monooxygenase activity"/>
    <property type="evidence" value="ECO:0007669"/>
    <property type="project" value="UniProtKB-KW"/>
</dbReference>
<comment type="cofactor">
    <cofactor evidence="1">
        <name>FAD</name>
        <dbReference type="ChEBI" id="CHEBI:57692"/>
    </cofactor>
</comment>
<organism evidence="6 7">
    <name type="scientific">Aquimarina hainanensis</name>
    <dbReference type="NCBI Taxonomy" id="1578017"/>
    <lineage>
        <taxon>Bacteria</taxon>
        <taxon>Pseudomonadati</taxon>
        <taxon>Bacteroidota</taxon>
        <taxon>Flavobacteriia</taxon>
        <taxon>Flavobacteriales</taxon>
        <taxon>Flavobacteriaceae</taxon>
        <taxon>Aquimarina</taxon>
    </lineage>
</organism>
<gene>
    <name evidence="6" type="ORF">ACFSTE_03005</name>
</gene>
<comment type="caution">
    <text evidence="6">The sequence shown here is derived from an EMBL/GenBank/DDBJ whole genome shotgun (WGS) entry which is preliminary data.</text>
</comment>
<dbReference type="RefSeq" id="WP_378256321.1">
    <property type="nucleotide sequence ID" value="NZ_JBHSJV010000001.1"/>
</dbReference>
<keyword evidence="2" id="KW-0285">Flavoprotein</keyword>
<evidence type="ECO:0000259" key="5">
    <source>
        <dbReference type="Pfam" id="PF01494"/>
    </source>
</evidence>
<evidence type="ECO:0000313" key="7">
    <source>
        <dbReference type="Proteomes" id="UP001597459"/>
    </source>
</evidence>
<dbReference type="Proteomes" id="UP001597459">
    <property type="component" value="Unassembled WGS sequence"/>
</dbReference>
<dbReference type="InterPro" id="IPR036188">
    <property type="entry name" value="FAD/NAD-bd_sf"/>
</dbReference>
<accession>A0ABW5N3V4</accession>
<dbReference type="EMBL" id="JBHULX010000002">
    <property type="protein sequence ID" value="MFD2589783.1"/>
    <property type="molecule type" value="Genomic_DNA"/>
</dbReference>
<dbReference type="Gene3D" id="3.50.50.60">
    <property type="entry name" value="FAD/NAD(P)-binding domain"/>
    <property type="match status" value="1"/>
</dbReference>
<sequence length="389" mass="44449">MNSITIIGGGIGGIVTAICFEKLNIPYVLYERAAVLKEVGAGIWLSPNALQVLEWIDPKLLQAVQSSGNAFDSIRVTNHNLRPISDSNQQFALQKYGYTTMAIHRGKLQKILYDYATKENIVLNKTLKKYESYRDYITITFTDKSTVKTRSLIGADGINSTLRKQLFPGSTLRYTGQTCWRGIANYDLDTSLTNVGCTLWGKKLQFGMSKLENGKVYWFAVRRSKMQQKDNLHTLKNTLTTLFSEFHPIVNTLIDNTPLEKIMRNDLFDLNLLERWHYQNICLIGDAAHSMTPDLGQGGAQAIEDAFYLSNFIHGIPKTEDAFDTFYTFRKPKVERLVKQSWNTSRMAITNRPLEILRNFILKYTPQKMMQQQMLTVYNIDTTIAHKNV</sequence>
<protein>
    <submittedName>
        <fullName evidence="6">FAD-dependent monooxygenase</fullName>
    </submittedName>
</protein>
<proteinExistence type="predicted"/>
<evidence type="ECO:0000256" key="1">
    <source>
        <dbReference type="ARBA" id="ARBA00001974"/>
    </source>
</evidence>
<keyword evidence="4" id="KW-0560">Oxidoreductase</keyword>
<keyword evidence="6" id="KW-0503">Monooxygenase</keyword>
<name>A0ABW5N3V4_9FLAO</name>
<dbReference type="SUPFAM" id="SSF51905">
    <property type="entry name" value="FAD/NAD(P)-binding domain"/>
    <property type="match status" value="1"/>
</dbReference>
<evidence type="ECO:0000256" key="2">
    <source>
        <dbReference type="ARBA" id="ARBA00022630"/>
    </source>
</evidence>
<dbReference type="InterPro" id="IPR002938">
    <property type="entry name" value="FAD-bd"/>
</dbReference>
<dbReference type="PANTHER" id="PTHR46496">
    <property type="match status" value="1"/>
</dbReference>
<evidence type="ECO:0000256" key="4">
    <source>
        <dbReference type="ARBA" id="ARBA00023002"/>
    </source>
</evidence>
<keyword evidence="7" id="KW-1185">Reference proteome</keyword>
<evidence type="ECO:0000256" key="3">
    <source>
        <dbReference type="ARBA" id="ARBA00022827"/>
    </source>
</evidence>
<dbReference type="PRINTS" id="PR00420">
    <property type="entry name" value="RNGMNOXGNASE"/>
</dbReference>